<dbReference type="OrthoDB" id="10255543at2759"/>
<feature type="chain" id="PRO_5004931421" evidence="3">
    <location>
        <begin position="27"/>
        <end position="480"/>
    </location>
</feature>
<dbReference type="PANTHER" id="PTHR46801:SF6">
    <property type="entry name" value="LIPID-BINDING SERUM GLYCOPROTEIN C-TERMINAL DOMAIN-CONTAINING PROTEIN"/>
    <property type="match status" value="1"/>
</dbReference>
<dbReference type="FunFam" id="3.15.10.10:FF:000001">
    <property type="entry name" value="phospholipid transfer protein-like"/>
    <property type="match status" value="1"/>
</dbReference>
<evidence type="ECO:0000313" key="6">
    <source>
        <dbReference type="EMBL" id="EXB78680.1"/>
    </source>
</evidence>
<evidence type="ECO:0000259" key="4">
    <source>
        <dbReference type="SMART" id="SM00328"/>
    </source>
</evidence>
<feature type="domain" description="Lipid-binding serum glycoprotein N-terminal" evidence="4">
    <location>
        <begin position="34"/>
        <end position="259"/>
    </location>
</feature>
<dbReference type="Pfam" id="PF01273">
    <property type="entry name" value="LBP_BPI_CETP"/>
    <property type="match status" value="1"/>
</dbReference>
<feature type="domain" description="Lipid-binding serum glycoprotein C-terminal" evidence="5">
    <location>
        <begin position="277"/>
        <end position="475"/>
    </location>
</feature>
<dbReference type="Gene3D" id="3.15.10.10">
    <property type="entry name" value="Bactericidal permeability-increasing protein, domain 1"/>
    <property type="match status" value="1"/>
</dbReference>
<dbReference type="CDD" id="cd00025">
    <property type="entry name" value="BPI1"/>
    <property type="match status" value="1"/>
</dbReference>
<dbReference type="InterPro" id="IPR030675">
    <property type="entry name" value="BPI/LBP"/>
</dbReference>
<organism evidence="6 7">
    <name type="scientific">Morus notabilis</name>
    <dbReference type="NCBI Taxonomy" id="981085"/>
    <lineage>
        <taxon>Eukaryota</taxon>
        <taxon>Viridiplantae</taxon>
        <taxon>Streptophyta</taxon>
        <taxon>Embryophyta</taxon>
        <taxon>Tracheophyta</taxon>
        <taxon>Spermatophyta</taxon>
        <taxon>Magnoliopsida</taxon>
        <taxon>eudicotyledons</taxon>
        <taxon>Gunneridae</taxon>
        <taxon>Pentapetalae</taxon>
        <taxon>rosids</taxon>
        <taxon>fabids</taxon>
        <taxon>Rosales</taxon>
        <taxon>Moraceae</taxon>
        <taxon>Moreae</taxon>
        <taxon>Morus</taxon>
    </lineage>
</organism>
<dbReference type="STRING" id="981085.W9RIE1"/>
<evidence type="ECO:0000256" key="3">
    <source>
        <dbReference type="SAM" id="SignalP"/>
    </source>
</evidence>
<dbReference type="InterPro" id="IPR045897">
    <property type="entry name" value="BPI/LBP_pln"/>
</dbReference>
<dbReference type="PANTHER" id="PTHR46801">
    <property type="entry name" value="OS06G0309200 PROTEIN"/>
    <property type="match status" value="1"/>
</dbReference>
<dbReference type="PIRSF" id="PIRSF002417">
    <property type="entry name" value="Lipid_binding_protein"/>
    <property type="match status" value="1"/>
</dbReference>
<evidence type="ECO:0000313" key="7">
    <source>
        <dbReference type="Proteomes" id="UP000030645"/>
    </source>
</evidence>
<accession>W9RIE1</accession>
<evidence type="ECO:0000256" key="1">
    <source>
        <dbReference type="ARBA" id="ARBA00023180"/>
    </source>
</evidence>
<sequence>MASKRKPIIFFLLTALLLTVPGQSTAQSFTSVVISQKGLHFVKDLLVTKAISSIIPLELPQIQKSVKIPFLGSVRMVLSNITIQGIDVGSSFVKPGDTGIVIVASETTCNLSMNWHYSYNTWLFPVSVSDKGSASISVEGMEVGLTLGLEVQEGTLKLSLLDCGCLVKRIFIKLDGGASWLYQGMIDAFEEEIVSAVENAIVNKLKEGILKLDLYLQSLPKEIPVDDNASLNVTFANEPLLCNSSIGFEINGLFTPRKRVQVPKYGETDSESLVSCLDSSKMLEISLHEAVFNSASALYYNADFMQWVVDKIPDQSLLNTAGWRFFIPQLYRKYPNDDMNLNISLSSAPAIVISEHGFDATVFADLIIDVLEAGQTIPVACISLVIRGTGLAKISGNNLTGIAELNDFTMSLKWSNIGKLRLHLIQPFIWILLQTVFLPYANAILGTGFPLPIIHGFALQNAELICSNSRITVCGDVQYT</sequence>
<dbReference type="AlphaFoldDB" id="W9RIE1"/>
<proteinExistence type="inferred from homology"/>
<dbReference type="InterPro" id="IPR017942">
    <property type="entry name" value="Lipid-bd_serum_glycop_N"/>
</dbReference>
<keyword evidence="3" id="KW-0732">Signal</keyword>
<dbReference type="GO" id="GO:0008289">
    <property type="term" value="F:lipid binding"/>
    <property type="evidence" value="ECO:0007669"/>
    <property type="project" value="InterPro"/>
</dbReference>
<keyword evidence="7" id="KW-1185">Reference proteome</keyword>
<dbReference type="eggNOG" id="KOG4160">
    <property type="taxonomic scope" value="Eukaryota"/>
</dbReference>
<dbReference type="InterPro" id="IPR017943">
    <property type="entry name" value="Bactericidal_perm-incr_a/b_dom"/>
</dbReference>
<keyword evidence="1" id="KW-0325">Glycoprotein</keyword>
<dbReference type="SUPFAM" id="SSF55394">
    <property type="entry name" value="Bactericidal permeability-increasing protein, BPI"/>
    <property type="match status" value="2"/>
</dbReference>
<dbReference type="EMBL" id="KE344775">
    <property type="protein sequence ID" value="EXB78680.1"/>
    <property type="molecule type" value="Genomic_DNA"/>
</dbReference>
<dbReference type="CDD" id="cd00026">
    <property type="entry name" value="BPI2"/>
    <property type="match status" value="1"/>
</dbReference>
<evidence type="ECO:0000256" key="2">
    <source>
        <dbReference type="ARBA" id="ARBA00060933"/>
    </source>
</evidence>
<comment type="similarity">
    <text evidence="2">Belongs to the BPI/LBP/Plunc superfamily. BPI/LBP (TC 1.C.40) family.</text>
</comment>
<name>W9RIE1_9ROSA</name>
<gene>
    <name evidence="6" type="ORF">L484_004045</name>
</gene>
<dbReference type="Proteomes" id="UP000030645">
    <property type="component" value="Unassembled WGS sequence"/>
</dbReference>
<dbReference type="KEGG" id="mnt:21387553"/>
<protein>
    <submittedName>
        <fullName evidence="6">Putative BPI/LBP family protein</fullName>
    </submittedName>
</protein>
<feature type="signal peptide" evidence="3">
    <location>
        <begin position="1"/>
        <end position="26"/>
    </location>
</feature>
<dbReference type="SMART" id="SM00329">
    <property type="entry name" value="BPI2"/>
    <property type="match status" value="1"/>
</dbReference>
<dbReference type="GO" id="GO:0005615">
    <property type="term" value="C:extracellular space"/>
    <property type="evidence" value="ECO:0007669"/>
    <property type="project" value="InterPro"/>
</dbReference>
<dbReference type="InterPro" id="IPR001124">
    <property type="entry name" value="Lipid-bd_serum_glycop_C"/>
</dbReference>
<dbReference type="Pfam" id="PF02886">
    <property type="entry name" value="LBP_BPI_CETP_C"/>
    <property type="match status" value="1"/>
</dbReference>
<evidence type="ECO:0000259" key="5">
    <source>
        <dbReference type="SMART" id="SM00329"/>
    </source>
</evidence>
<dbReference type="SMART" id="SM00328">
    <property type="entry name" value="BPI1"/>
    <property type="match status" value="1"/>
</dbReference>
<dbReference type="Gene3D" id="3.15.20.10">
    <property type="entry name" value="Bactericidal permeability-increasing protein, domain 2"/>
    <property type="match status" value="1"/>
</dbReference>
<reference evidence="7" key="1">
    <citation type="submission" date="2013-01" db="EMBL/GenBank/DDBJ databases">
        <title>Draft Genome Sequence of a Mulberry Tree, Morus notabilis C.K. Schneid.</title>
        <authorList>
            <person name="He N."/>
            <person name="Zhao S."/>
        </authorList>
    </citation>
    <scope>NUCLEOTIDE SEQUENCE</scope>
</reference>